<comment type="caution">
    <text evidence="1">The sequence shown here is derived from an EMBL/GenBank/DDBJ whole genome shotgun (WGS) entry which is preliminary data.</text>
</comment>
<sequence length="115" mass="12359">MRSGVASSWPPTDPHQNTLYSVDQQNVSRDQPEPKPSTGIVNADNRFLSEGTLSLIPVSVRIAVTIPLSTKATVDNIGPRRYYGLIPEAQGAVRVTGSVREESANVRAGDKSGKQ</sequence>
<name>A0ACC2GIZ2_DALPE</name>
<accession>A0ACC2GIZ2</accession>
<protein>
    <submittedName>
        <fullName evidence="1">Uncharacterized protein</fullName>
    </submittedName>
</protein>
<proteinExistence type="predicted"/>
<evidence type="ECO:0000313" key="2">
    <source>
        <dbReference type="Proteomes" id="UP001157502"/>
    </source>
</evidence>
<gene>
    <name evidence="1" type="ORF">DPEC_G00148660</name>
</gene>
<organism evidence="1 2">
    <name type="scientific">Dallia pectoralis</name>
    <name type="common">Alaska blackfish</name>
    <dbReference type="NCBI Taxonomy" id="75939"/>
    <lineage>
        <taxon>Eukaryota</taxon>
        <taxon>Metazoa</taxon>
        <taxon>Chordata</taxon>
        <taxon>Craniata</taxon>
        <taxon>Vertebrata</taxon>
        <taxon>Euteleostomi</taxon>
        <taxon>Actinopterygii</taxon>
        <taxon>Neopterygii</taxon>
        <taxon>Teleostei</taxon>
        <taxon>Protacanthopterygii</taxon>
        <taxon>Esociformes</taxon>
        <taxon>Umbridae</taxon>
        <taxon>Dallia</taxon>
    </lineage>
</organism>
<reference evidence="1" key="1">
    <citation type="submission" date="2021-05" db="EMBL/GenBank/DDBJ databases">
        <authorList>
            <person name="Pan Q."/>
            <person name="Jouanno E."/>
            <person name="Zahm M."/>
            <person name="Klopp C."/>
            <person name="Cabau C."/>
            <person name="Louis A."/>
            <person name="Berthelot C."/>
            <person name="Parey E."/>
            <person name="Roest Crollius H."/>
            <person name="Montfort J."/>
            <person name="Robinson-Rechavi M."/>
            <person name="Bouchez O."/>
            <person name="Lampietro C."/>
            <person name="Lopez Roques C."/>
            <person name="Donnadieu C."/>
            <person name="Postlethwait J."/>
            <person name="Bobe J."/>
            <person name="Dillon D."/>
            <person name="Chandos A."/>
            <person name="von Hippel F."/>
            <person name="Guiguen Y."/>
        </authorList>
    </citation>
    <scope>NUCLEOTIDE SEQUENCE</scope>
    <source>
        <strain evidence="1">YG-Jan2019</strain>
    </source>
</reference>
<dbReference type="Proteomes" id="UP001157502">
    <property type="component" value="Chromosome 12"/>
</dbReference>
<keyword evidence="2" id="KW-1185">Reference proteome</keyword>
<evidence type="ECO:0000313" key="1">
    <source>
        <dbReference type="EMBL" id="KAJ8003471.1"/>
    </source>
</evidence>
<dbReference type="EMBL" id="CM055739">
    <property type="protein sequence ID" value="KAJ8003471.1"/>
    <property type="molecule type" value="Genomic_DNA"/>
</dbReference>